<comment type="caution">
    <text evidence="1">The sequence shown here is derived from an EMBL/GenBank/DDBJ whole genome shotgun (WGS) entry which is preliminary data.</text>
</comment>
<accession>A0AA38T4R0</accession>
<reference evidence="1" key="1">
    <citation type="submission" date="2023-03" db="EMBL/GenBank/DDBJ databases">
        <title>Chromosome-scale reference genome and RAD-based genetic map of yellow starthistle (Centaurea solstitialis) reveal putative structural variation and QTLs associated with invader traits.</title>
        <authorList>
            <person name="Reatini B."/>
            <person name="Cang F.A."/>
            <person name="Jiang Q."/>
            <person name="Mckibben M.T.W."/>
            <person name="Barker M.S."/>
            <person name="Rieseberg L.H."/>
            <person name="Dlugosch K.M."/>
        </authorList>
    </citation>
    <scope>NUCLEOTIDE SEQUENCE</scope>
    <source>
        <strain evidence="1">CAN-66</strain>
        <tissue evidence="1">Leaf</tissue>
    </source>
</reference>
<keyword evidence="2" id="KW-1185">Reference proteome</keyword>
<sequence length="137" mass="15256">MCSPGGGCGGDGGCRAHVFTGWRRKEAAVHMCSPGGGGGRRRPCTCVHRVEEEEGGGRAHVFTGWRRRMDVAFPKYPCALVFAEYALDTHLTREPDRETTDFETIFEWTKPFEHANKVSCAMVAAMERDLAERFENS</sequence>
<protein>
    <submittedName>
        <fullName evidence="1">Uncharacterized protein</fullName>
    </submittedName>
</protein>
<name>A0AA38T4R0_9ASTR</name>
<gene>
    <name evidence="1" type="ORF">OSB04_019954</name>
</gene>
<dbReference type="EMBL" id="JARYMX010000005">
    <property type="protein sequence ID" value="KAJ9547411.1"/>
    <property type="molecule type" value="Genomic_DNA"/>
</dbReference>
<proteinExistence type="predicted"/>
<dbReference type="AlphaFoldDB" id="A0AA38T4R0"/>
<evidence type="ECO:0000313" key="2">
    <source>
        <dbReference type="Proteomes" id="UP001172457"/>
    </source>
</evidence>
<organism evidence="1 2">
    <name type="scientific">Centaurea solstitialis</name>
    <name type="common">yellow star-thistle</name>
    <dbReference type="NCBI Taxonomy" id="347529"/>
    <lineage>
        <taxon>Eukaryota</taxon>
        <taxon>Viridiplantae</taxon>
        <taxon>Streptophyta</taxon>
        <taxon>Embryophyta</taxon>
        <taxon>Tracheophyta</taxon>
        <taxon>Spermatophyta</taxon>
        <taxon>Magnoliopsida</taxon>
        <taxon>eudicotyledons</taxon>
        <taxon>Gunneridae</taxon>
        <taxon>Pentapetalae</taxon>
        <taxon>asterids</taxon>
        <taxon>campanulids</taxon>
        <taxon>Asterales</taxon>
        <taxon>Asteraceae</taxon>
        <taxon>Carduoideae</taxon>
        <taxon>Cardueae</taxon>
        <taxon>Centaureinae</taxon>
        <taxon>Centaurea</taxon>
    </lineage>
</organism>
<dbReference type="Proteomes" id="UP001172457">
    <property type="component" value="Chromosome 5"/>
</dbReference>
<evidence type="ECO:0000313" key="1">
    <source>
        <dbReference type="EMBL" id="KAJ9547411.1"/>
    </source>
</evidence>